<dbReference type="InterPro" id="IPR012910">
    <property type="entry name" value="Plug_dom"/>
</dbReference>
<dbReference type="PANTHER" id="PTHR32552:SF81">
    <property type="entry name" value="TONB-DEPENDENT OUTER MEMBRANE RECEPTOR"/>
    <property type="match status" value="1"/>
</dbReference>
<evidence type="ECO:0000256" key="10">
    <source>
        <dbReference type="ARBA" id="ARBA00023237"/>
    </source>
</evidence>
<evidence type="ECO:0000256" key="9">
    <source>
        <dbReference type="ARBA" id="ARBA00023136"/>
    </source>
</evidence>
<dbReference type="RefSeq" id="WP_390902323.1">
    <property type="nucleotide sequence ID" value="NZ_AP018817.1"/>
</dbReference>
<organism evidence="12 13">
    <name type="scientific">Sphingomonas bisphenolicum</name>
    <dbReference type="NCBI Taxonomy" id="296544"/>
    <lineage>
        <taxon>Bacteria</taxon>
        <taxon>Pseudomonadati</taxon>
        <taxon>Pseudomonadota</taxon>
        <taxon>Alphaproteobacteria</taxon>
        <taxon>Sphingomonadales</taxon>
        <taxon>Sphingomonadaceae</taxon>
        <taxon>Sphingomonas</taxon>
    </lineage>
</organism>
<evidence type="ECO:0000256" key="7">
    <source>
        <dbReference type="ARBA" id="ARBA00023065"/>
    </source>
</evidence>
<keyword evidence="4" id="KW-0410">Iron transport</keyword>
<reference evidence="12" key="1">
    <citation type="submission" date="2018-07" db="EMBL/GenBank/DDBJ databases">
        <title>Complete genome sequence of Sphingomonas bisphenolicum strain AO1, a bisphenol A degradative bacterium isolated from Japanese farm field.</title>
        <authorList>
            <person name="Murakami M."/>
            <person name="Koh M."/>
            <person name="Koba S."/>
            <person name="Matsumura Y."/>
        </authorList>
    </citation>
    <scope>NUCLEOTIDE SEQUENCE</scope>
    <source>
        <strain evidence="12">AO1</strain>
    </source>
</reference>
<dbReference type="PANTHER" id="PTHR32552">
    <property type="entry name" value="FERRICHROME IRON RECEPTOR-RELATED"/>
    <property type="match status" value="1"/>
</dbReference>
<evidence type="ECO:0000256" key="4">
    <source>
        <dbReference type="ARBA" id="ARBA00022496"/>
    </source>
</evidence>
<protein>
    <recommendedName>
        <fullName evidence="11">TonB-dependent receptor plug domain-containing protein</fullName>
    </recommendedName>
</protein>
<gene>
    <name evidence="12" type="ORF">SBA_ch1_18690</name>
</gene>
<keyword evidence="3" id="KW-1134">Transmembrane beta strand</keyword>
<evidence type="ECO:0000259" key="11">
    <source>
        <dbReference type="Pfam" id="PF07715"/>
    </source>
</evidence>
<feature type="domain" description="TonB-dependent receptor plug" evidence="11">
    <location>
        <begin position="2"/>
        <end position="100"/>
    </location>
</feature>
<keyword evidence="6" id="KW-0408">Iron</keyword>
<keyword evidence="5" id="KW-0812">Transmembrane</keyword>
<keyword evidence="2" id="KW-0813">Transport</keyword>
<accession>A0ABN5WBI8</accession>
<keyword evidence="9" id="KW-0472">Membrane</keyword>
<evidence type="ECO:0000256" key="3">
    <source>
        <dbReference type="ARBA" id="ARBA00022452"/>
    </source>
</evidence>
<keyword evidence="10" id="KW-0998">Cell outer membrane</keyword>
<sequence>MSVNVATGEQIQKFNIFDAKDVQQLAPGLELTNTTGRNNTTTLRGVTFDPDQGTAPAVQVYYNEVPTDAQTAYTALYDISQIEILRGPQGLLRGLSAPAGSITIGTRRPNFDTIEGFMQSTATDRAGYNVQGGVSLPFSDTLAIRVAGLVDGNRLNNVTNVNLGERSRSRTESARITLGWRPSDALSAYLTYQYLTADNRQFQQVVGSGNEPVYSPAIFVGFPLKDPSFVSGPNLSPSDYGAVSEGIFRNQNETHLVNLAFDYDLGGSTLSFVGAHQFSKLKIQRDLDPSNAVPNYIQASKVITPYKVDTAELRWSTNNQEGLGGGLGIFYTKQTGTTIVDQRNDSFSFPLDPNGLIPGTTIPNRFPVGVHVVVPVYTRTWSFNANLRYKTGPLTIEGGVRYSILKAIQTTQQTLDLGPFPDFPFPGAPADYVLTVGPTEIIPANLQKRVNKPITGGVTVNYALADTMNAYFAYGHSFRAGSTGVSVPAAISDDLISTRAEKTDSFEVGLKGSVMDRKINYSIAAFYQKFNGFLSRFTAIQYNCPEINGQCDATGPAINNAIDSTNGGFDFNYNANAKVKGIEASIDARFIDTWDMNVSAAYTRARFSNALVPCNDFDGSGSPNQNGTPKITGTGNVSYCRTSGRMAEVPDFSLTANTELRIPTGDYTPFIRALFTYRPGFHSDQVNYDYRSRELLNLFLGVRGPDSRWELTAFARNLLNQKRITNISLGNGISPTSQPLGPTGAIPYDSGYRLVNVMNPREFGATLNFKW</sequence>
<keyword evidence="13" id="KW-1185">Reference proteome</keyword>
<comment type="subcellular location">
    <subcellularLocation>
        <location evidence="1">Cell outer membrane</location>
        <topology evidence="1">Multi-pass membrane protein</topology>
    </subcellularLocation>
</comment>
<dbReference type="EMBL" id="AP018817">
    <property type="protein sequence ID" value="BBF69669.1"/>
    <property type="molecule type" value="Genomic_DNA"/>
</dbReference>
<evidence type="ECO:0000256" key="2">
    <source>
        <dbReference type="ARBA" id="ARBA00022448"/>
    </source>
</evidence>
<evidence type="ECO:0000256" key="5">
    <source>
        <dbReference type="ARBA" id="ARBA00022692"/>
    </source>
</evidence>
<evidence type="ECO:0000256" key="8">
    <source>
        <dbReference type="ARBA" id="ARBA00023077"/>
    </source>
</evidence>
<keyword evidence="8" id="KW-0798">TonB box</keyword>
<evidence type="ECO:0000256" key="6">
    <source>
        <dbReference type="ARBA" id="ARBA00023004"/>
    </source>
</evidence>
<dbReference type="Gene3D" id="2.40.170.20">
    <property type="entry name" value="TonB-dependent receptor, beta-barrel domain"/>
    <property type="match status" value="1"/>
</dbReference>
<proteinExistence type="predicted"/>
<dbReference type="Proteomes" id="UP001059971">
    <property type="component" value="Chromosome 1"/>
</dbReference>
<dbReference type="SUPFAM" id="SSF56935">
    <property type="entry name" value="Porins"/>
    <property type="match status" value="1"/>
</dbReference>
<dbReference type="InterPro" id="IPR039426">
    <property type="entry name" value="TonB-dep_rcpt-like"/>
</dbReference>
<dbReference type="Pfam" id="PF07715">
    <property type="entry name" value="Plug"/>
    <property type="match status" value="1"/>
</dbReference>
<evidence type="ECO:0000313" key="13">
    <source>
        <dbReference type="Proteomes" id="UP001059971"/>
    </source>
</evidence>
<evidence type="ECO:0000313" key="12">
    <source>
        <dbReference type="EMBL" id="BBF69669.1"/>
    </source>
</evidence>
<name>A0ABN5WBI8_9SPHN</name>
<dbReference type="InterPro" id="IPR036942">
    <property type="entry name" value="Beta-barrel_TonB_sf"/>
</dbReference>
<keyword evidence="7" id="KW-0406">Ion transport</keyword>
<evidence type="ECO:0000256" key="1">
    <source>
        <dbReference type="ARBA" id="ARBA00004571"/>
    </source>
</evidence>